<name>A0A0C2SZ76_AMAMK</name>
<dbReference type="InterPro" id="IPR045379">
    <property type="entry name" value="Crinkler_N"/>
</dbReference>
<evidence type="ECO:0000256" key="1">
    <source>
        <dbReference type="ARBA" id="ARBA00004340"/>
    </source>
</evidence>
<gene>
    <name evidence="5" type="ORF">M378DRAFT_1004038</name>
</gene>
<keyword evidence="6" id="KW-1185">Reference proteome</keyword>
<dbReference type="AlphaFoldDB" id="A0A0C2SZ76"/>
<evidence type="ECO:0000259" key="4">
    <source>
        <dbReference type="Pfam" id="PF20147"/>
    </source>
</evidence>
<proteinExistence type="predicted"/>
<dbReference type="OrthoDB" id="3032623at2759"/>
<protein>
    <recommendedName>
        <fullName evidence="4">Crinkler effector protein N-terminal domain-containing protein</fullName>
    </recommendedName>
</protein>
<dbReference type="InParanoid" id="A0A0C2SZ76"/>
<evidence type="ECO:0000256" key="3">
    <source>
        <dbReference type="ARBA" id="ARBA00022525"/>
    </source>
</evidence>
<dbReference type="GO" id="GO:0043657">
    <property type="term" value="C:host cell"/>
    <property type="evidence" value="ECO:0007669"/>
    <property type="project" value="UniProtKB-SubCell"/>
</dbReference>
<comment type="subcellular location">
    <subcellularLocation>
        <location evidence="1">Host cell</location>
    </subcellularLocation>
    <subcellularLocation>
        <location evidence="2">Secreted</location>
    </subcellularLocation>
</comment>
<feature type="domain" description="Crinkler effector protein N-terminal" evidence="4">
    <location>
        <begin position="3"/>
        <end position="79"/>
    </location>
</feature>
<organism evidence="5 6">
    <name type="scientific">Amanita muscaria (strain Koide BX008)</name>
    <dbReference type="NCBI Taxonomy" id="946122"/>
    <lineage>
        <taxon>Eukaryota</taxon>
        <taxon>Fungi</taxon>
        <taxon>Dikarya</taxon>
        <taxon>Basidiomycota</taxon>
        <taxon>Agaricomycotina</taxon>
        <taxon>Agaricomycetes</taxon>
        <taxon>Agaricomycetidae</taxon>
        <taxon>Agaricales</taxon>
        <taxon>Pluteineae</taxon>
        <taxon>Amanitaceae</taxon>
        <taxon>Amanita</taxon>
    </lineage>
</organism>
<evidence type="ECO:0000313" key="6">
    <source>
        <dbReference type="Proteomes" id="UP000054549"/>
    </source>
</evidence>
<accession>A0A0C2SZ76</accession>
<dbReference type="Pfam" id="PF20147">
    <property type="entry name" value="Crinkler"/>
    <property type="match status" value="2"/>
</dbReference>
<dbReference type="GO" id="GO:0005576">
    <property type="term" value="C:extracellular region"/>
    <property type="evidence" value="ECO:0007669"/>
    <property type="project" value="UniProtKB-SubCell"/>
</dbReference>
<feature type="domain" description="Crinkler effector protein N-terminal" evidence="4">
    <location>
        <begin position="93"/>
        <end position="192"/>
    </location>
</feature>
<reference evidence="5 6" key="1">
    <citation type="submission" date="2014-04" db="EMBL/GenBank/DDBJ databases">
        <title>Evolutionary Origins and Diversification of the Mycorrhizal Mutualists.</title>
        <authorList>
            <consortium name="DOE Joint Genome Institute"/>
            <consortium name="Mycorrhizal Genomics Consortium"/>
            <person name="Kohler A."/>
            <person name="Kuo A."/>
            <person name="Nagy L.G."/>
            <person name="Floudas D."/>
            <person name="Copeland A."/>
            <person name="Barry K.W."/>
            <person name="Cichocki N."/>
            <person name="Veneault-Fourrey C."/>
            <person name="LaButti K."/>
            <person name="Lindquist E.A."/>
            <person name="Lipzen A."/>
            <person name="Lundell T."/>
            <person name="Morin E."/>
            <person name="Murat C."/>
            <person name="Riley R."/>
            <person name="Ohm R."/>
            <person name="Sun H."/>
            <person name="Tunlid A."/>
            <person name="Henrissat B."/>
            <person name="Grigoriev I.V."/>
            <person name="Hibbett D.S."/>
            <person name="Martin F."/>
        </authorList>
    </citation>
    <scope>NUCLEOTIDE SEQUENCE [LARGE SCALE GENOMIC DNA]</scope>
    <source>
        <strain evidence="5 6">Koide BX008</strain>
    </source>
</reference>
<dbReference type="EMBL" id="KN818315">
    <property type="protein sequence ID" value="KIL59459.1"/>
    <property type="molecule type" value="Genomic_DNA"/>
</dbReference>
<dbReference type="Proteomes" id="UP000054549">
    <property type="component" value="Unassembled WGS sequence"/>
</dbReference>
<sequence length="210" mass="23681">MEESVAALRHAIKEELRPDFNHIPADFLVLWKASVPLNRNLKEHVEALNLIDDNALQPFEILSDILPSELKKRTVHIVVDCPPPAISPSSFFQLFCCVKGEDYKRAFKVKIGMEESVAALKDAIKEKMKPDFDHVRAASLVLWNVKIPLDEHLKEAVDKLGLVDENSLLPCIKLSNVVSHQPADGHLYIVVKDISIGKYQCLIISPYPRN</sequence>
<evidence type="ECO:0000256" key="2">
    <source>
        <dbReference type="ARBA" id="ARBA00004613"/>
    </source>
</evidence>
<keyword evidence="3" id="KW-0964">Secreted</keyword>
<dbReference type="HOGENOM" id="CLU_074871_0_0_1"/>
<evidence type="ECO:0000313" key="5">
    <source>
        <dbReference type="EMBL" id="KIL59459.1"/>
    </source>
</evidence>